<comment type="subcellular location">
    <subcellularLocation>
        <location evidence="1">Cell membrane</location>
        <topology evidence="1">Multi-pass membrane protein</topology>
    </subcellularLocation>
</comment>
<name>A0A366HEG5_9BACT</name>
<evidence type="ECO:0000256" key="1">
    <source>
        <dbReference type="ARBA" id="ARBA00004651"/>
    </source>
</evidence>
<dbReference type="InterPro" id="IPR018076">
    <property type="entry name" value="T2SS_GspF_dom"/>
</dbReference>
<accession>A0A366HEG5</accession>
<keyword evidence="5 7" id="KW-1133">Transmembrane helix</keyword>
<dbReference type="EMBL" id="QNRR01000008">
    <property type="protein sequence ID" value="RBP40319.1"/>
    <property type="molecule type" value="Genomic_DNA"/>
</dbReference>
<feature type="transmembrane region" description="Helical" evidence="7">
    <location>
        <begin position="173"/>
        <end position="196"/>
    </location>
</feature>
<dbReference type="PANTHER" id="PTHR30012">
    <property type="entry name" value="GENERAL SECRETION PATHWAY PROTEIN"/>
    <property type="match status" value="1"/>
</dbReference>
<keyword evidence="10" id="KW-1185">Reference proteome</keyword>
<keyword evidence="3" id="KW-1003">Cell membrane</keyword>
<dbReference type="RefSeq" id="WP_113960195.1">
    <property type="nucleotide sequence ID" value="NZ_QNRR01000008.1"/>
</dbReference>
<comment type="similarity">
    <text evidence="2">Belongs to the GSP F family.</text>
</comment>
<dbReference type="InterPro" id="IPR003004">
    <property type="entry name" value="GspF/PilC"/>
</dbReference>
<feature type="transmembrane region" description="Helical" evidence="7">
    <location>
        <begin position="216"/>
        <end position="242"/>
    </location>
</feature>
<dbReference type="GO" id="GO:0005886">
    <property type="term" value="C:plasma membrane"/>
    <property type="evidence" value="ECO:0007669"/>
    <property type="project" value="UniProtKB-SubCell"/>
</dbReference>
<feature type="domain" description="Type II secretion system protein GspF" evidence="8">
    <location>
        <begin position="74"/>
        <end position="197"/>
    </location>
</feature>
<evidence type="ECO:0000256" key="7">
    <source>
        <dbReference type="SAM" id="Phobius"/>
    </source>
</evidence>
<dbReference type="Gene3D" id="1.20.81.30">
    <property type="entry name" value="Type II secretion system (T2SS), domain F"/>
    <property type="match status" value="2"/>
</dbReference>
<feature type="transmembrane region" description="Helical" evidence="7">
    <location>
        <begin position="381"/>
        <end position="404"/>
    </location>
</feature>
<dbReference type="OrthoDB" id="9805682at2"/>
<evidence type="ECO:0000256" key="6">
    <source>
        <dbReference type="ARBA" id="ARBA00023136"/>
    </source>
</evidence>
<feature type="domain" description="Type II secretion system protein GspF" evidence="8">
    <location>
        <begin position="277"/>
        <end position="398"/>
    </location>
</feature>
<organism evidence="9 10">
    <name type="scientific">Roseimicrobium gellanilyticum</name>
    <dbReference type="NCBI Taxonomy" id="748857"/>
    <lineage>
        <taxon>Bacteria</taxon>
        <taxon>Pseudomonadati</taxon>
        <taxon>Verrucomicrobiota</taxon>
        <taxon>Verrucomicrobiia</taxon>
        <taxon>Verrucomicrobiales</taxon>
        <taxon>Verrucomicrobiaceae</taxon>
        <taxon>Roseimicrobium</taxon>
    </lineage>
</organism>
<evidence type="ECO:0000256" key="3">
    <source>
        <dbReference type="ARBA" id="ARBA00022475"/>
    </source>
</evidence>
<dbReference type="PANTHER" id="PTHR30012:SF0">
    <property type="entry name" value="TYPE II SECRETION SYSTEM PROTEIN F-RELATED"/>
    <property type="match status" value="1"/>
</dbReference>
<keyword evidence="6 7" id="KW-0472">Membrane</keyword>
<dbReference type="AlphaFoldDB" id="A0A366HEG5"/>
<gene>
    <name evidence="9" type="ORF">DES53_10825</name>
</gene>
<proteinExistence type="inferred from homology"/>
<evidence type="ECO:0000256" key="4">
    <source>
        <dbReference type="ARBA" id="ARBA00022692"/>
    </source>
</evidence>
<evidence type="ECO:0000313" key="9">
    <source>
        <dbReference type="EMBL" id="RBP40319.1"/>
    </source>
</evidence>
<evidence type="ECO:0000313" key="10">
    <source>
        <dbReference type="Proteomes" id="UP000253426"/>
    </source>
</evidence>
<sequence>MPAFAYTALDAAGKQVTGSLSVSTRAEAYRKLEAQRLVPIKVSEDEVAAKAAAVVKAEGEGPPPKLKRAELILFTEELADLMDGGLQLEQALRVMHERQESPVLRKVSGRIRDQLREGAMFSKALQHASPSFDEMYCNLAAAGEVSGSLPQILRRLSAGISQMHDLQSRVMSALIYPAFLFGAVIVLLMVFSLFLVPKFSEMLAKSRTSMPFMMGLLVQFNAFMAKWWWLGLTIITTGVILFRGYISRPKGRLWWDRARLKLPVFGSILTARFYAQFASSLGNLINNGIPLLNALRLTAKTTANVYLRGLLEQATVYLGEGASLSGALRKVGHLPVMLIDMIAMGEQTGRLGRAMEKIALRFDKELDKTVKRMMAMLTPTILIFLFVIVGVVAVSIVTAIFGAMSGVRSRA</sequence>
<dbReference type="Proteomes" id="UP000253426">
    <property type="component" value="Unassembled WGS sequence"/>
</dbReference>
<dbReference type="InterPro" id="IPR042094">
    <property type="entry name" value="T2SS_GspF_sf"/>
</dbReference>
<keyword evidence="4 7" id="KW-0812">Transmembrane</keyword>
<dbReference type="Pfam" id="PF00482">
    <property type="entry name" value="T2SSF"/>
    <property type="match status" value="2"/>
</dbReference>
<dbReference type="PRINTS" id="PR00812">
    <property type="entry name" value="BCTERIALGSPF"/>
</dbReference>
<evidence type="ECO:0000256" key="2">
    <source>
        <dbReference type="ARBA" id="ARBA00005745"/>
    </source>
</evidence>
<evidence type="ECO:0000259" key="8">
    <source>
        <dbReference type="Pfam" id="PF00482"/>
    </source>
</evidence>
<comment type="caution">
    <text evidence="9">The sequence shown here is derived from an EMBL/GenBank/DDBJ whole genome shotgun (WGS) entry which is preliminary data.</text>
</comment>
<reference evidence="9 10" key="1">
    <citation type="submission" date="2018-06" db="EMBL/GenBank/DDBJ databases">
        <title>Genomic Encyclopedia of Type Strains, Phase IV (KMG-IV): sequencing the most valuable type-strain genomes for metagenomic binning, comparative biology and taxonomic classification.</title>
        <authorList>
            <person name="Goeker M."/>
        </authorList>
    </citation>
    <scope>NUCLEOTIDE SEQUENCE [LARGE SCALE GENOMIC DNA]</scope>
    <source>
        <strain evidence="9 10">DSM 25532</strain>
    </source>
</reference>
<protein>
    <submittedName>
        <fullName evidence="9">General secretion pathway protein F/type IV pilus assembly protein PilC</fullName>
    </submittedName>
</protein>
<evidence type="ECO:0000256" key="5">
    <source>
        <dbReference type="ARBA" id="ARBA00022989"/>
    </source>
</evidence>